<comment type="caution">
    <text evidence="4">The sequence shown here is derived from an EMBL/GenBank/DDBJ whole genome shotgun (WGS) entry which is preliminary data.</text>
</comment>
<dbReference type="InterPro" id="IPR036291">
    <property type="entry name" value="NAD(P)-bd_dom_sf"/>
</dbReference>
<dbReference type="PRINTS" id="PR00081">
    <property type="entry name" value="GDHRDH"/>
</dbReference>
<dbReference type="EMBL" id="JARPMG010000017">
    <property type="protein sequence ID" value="KAJ8096439.1"/>
    <property type="molecule type" value="Genomic_DNA"/>
</dbReference>
<evidence type="ECO:0000313" key="5">
    <source>
        <dbReference type="Proteomes" id="UP001217417"/>
    </source>
</evidence>
<dbReference type="PANTHER" id="PTHR24320">
    <property type="entry name" value="RETINOL DEHYDROGENASE"/>
    <property type="match status" value="1"/>
</dbReference>
<accession>A0AAD7QJQ4</accession>
<dbReference type="Pfam" id="PF00106">
    <property type="entry name" value="adh_short"/>
    <property type="match status" value="1"/>
</dbReference>
<sequence length="317" mass="34281">MAQNKFEPAKDIPNLEGKVILVTGGNAGIGKATIRAIALHDPARIYLCARRRSAAETAAAELRAESQYNRIDVLDLDLASLESIKKCAAEFNEKENRLDVLFLNAGVASTAPALTQEGYEFQFGVNHVGHALLTQLLMPKMLQTRRADPKADVRIVATASNAAFAPFLPKGGLVLNAMREPNAYSPISLYAHSKLANVLFIRKISQMYPDISAIAAHPGVVKSDIWGKGAGGLFSMLYRPVVWATWVNIDQGAKSQLWCATAPLGGATGVKTGQYYQPVGKIRMLKGAAADQKLADELWKWTTNELASHDGNGWPAV</sequence>
<evidence type="ECO:0000313" key="4">
    <source>
        <dbReference type="EMBL" id="KAJ8096439.1"/>
    </source>
</evidence>
<keyword evidence="3" id="KW-0560">Oxidoreductase</keyword>
<gene>
    <name evidence="4" type="ORF">POJ06DRAFT_279180</name>
</gene>
<dbReference type="GO" id="GO:0016491">
    <property type="term" value="F:oxidoreductase activity"/>
    <property type="evidence" value="ECO:0007669"/>
    <property type="project" value="UniProtKB-KW"/>
</dbReference>
<dbReference type="GeneID" id="80884953"/>
<dbReference type="Proteomes" id="UP001217417">
    <property type="component" value="Unassembled WGS sequence"/>
</dbReference>
<dbReference type="PANTHER" id="PTHR24320:SF282">
    <property type="entry name" value="WW DOMAIN-CONTAINING OXIDOREDUCTASE"/>
    <property type="match status" value="1"/>
</dbReference>
<evidence type="ECO:0000256" key="2">
    <source>
        <dbReference type="ARBA" id="ARBA00022857"/>
    </source>
</evidence>
<dbReference type="RefSeq" id="XP_056039889.1">
    <property type="nucleotide sequence ID" value="XM_056189787.1"/>
</dbReference>
<dbReference type="SUPFAM" id="SSF51735">
    <property type="entry name" value="NAD(P)-binding Rossmann-fold domains"/>
    <property type="match status" value="1"/>
</dbReference>
<protein>
    <recommendedName>
        <fullName evidence="6">NAD(P)-binding protein</fullName>
    </recommendedName>
</protein>
<dbReference type="AlphaFoldDB" id="A0AAD7QJQ4"/>
<evidence type="ECO:0008006" key="6">
    <source>
        <dbReference type="Google" id="ProtNLM"/>
    </source>
</evidence>
<dbReference type="InterPro" id="IPR002347">
    <property type="entry name" value="SDR_fam"/>
</dbReference>
<evidence type="ECO:0000256" key="3">
    <source>
        <dbReference type="ARBA" id="ARBA00023002"/>
    </source>
</evidence>
<comment type="similarity">
    <text evidence="1">Belongs to the short-chain dehydrogenases/reductases (SDR) family.</text>
</comment>
<proteinExistence type="inferred from homology"/>
<keyword evidence="2" id="KW-0521">NADP</keyword>
<keyword evidence="5" id="KW-1185">Reference proteome</keyword>
<organism evidence="4 5">
    <name type="scientific">Lipomyces tetrasporus</name>
    <dbReference type="NCBI Taxonomy" id="54092"/>
    <lineage>
        <taxon>Eukaryota</taxon>
        <taxon>Fungi</taxon>
        <taxon>Dikarya</taxon>
        <taxon>Ascomycota</taxon>
        <taxon>Saccharomycotina</taxon>
        <taxon>Lipomycetes</taxon>
        <taxon>Lipomycetales</taxon>
        <taxon>Lipomycetaceae</taxon>
        <taxon>Lipomyces</taxon>
    </lineage>
</organism>
<evidence type="ECO:0000256" key="1">
    <source>
        <dbReference type="ARBA" id="ARBA00006484"/>
    </source>
</evidence>
<name>A0AAD7QJQ4_9ASCO</name>
<reference evidence="4" key="1">
    <citation type="submission" date="2023-03" db="EMBL/GenBank/DDBJ databases">
        <title>Near-Complete genome sequence of Lipomyces tetrasporous NRRL Y-64009, an oleaginous yeast capable of growing on lignocellulosic hydrolysates.</title>
        <authorList>
            <consortium name="Lawrence Berkeley National Laboratory"/>
            <person name="Jagtap S.S."/>
            <person name="Liu J.-J."/>
            <person name="Walukiewicz H.E."/>
            <person name="Pangilinan J."/>
            <person name="Lipzen A."/>
            <person name="Ahrendt S."/>
            <person name="Koriabine M."/>
            <person name="Cobaugh K."/>
            <person name="Salamov A."/>
            <person name="Yoshinaga Y."/>
            <person name="Ng V."/>
            <person name="Daum C."/>
            <person name="Grigoriev I.V."/>
            <person name="Slininger P.J."/>
            <person name="Dien B.S."/>
            <person name="Jin Y.-S."/>
            <person name="Rao C.V."/>
        </authorList>
    </citation>
    <scope>NUCLEOTIDE SEQUENCE</scope>
    <source>
        <strain evidence="4">NRRL Y-64009</strain>
    </source>
</reference>
<dbReference type="Gene3D" id="3.40.50.720">
    <property type="entry name" value="NAD(P)-binding Rossmann-like Domain"/>
    <property type="match status" value="1"/>
</dbReference>